<dbReference type="RefSeq" id="WP_310499290.1">
    <property type="nucleotide sequence ID" value="NZ_JAVDSB010000004.1"/>
</dbReference>
<reference evidence="2 3" key="1">
    <citation type="submission" date="2023-07" db="EMBL/GenBank/DDBJ databases">
        <title>Sorghum-associated microbial communities from plants grown in Nebraska, USA.</title>
        <authorList>
            <person name="Schachtman D."/>
        </authorList>
    </citation>
    <scope>NUCLEOTIDE SEQUENCE [LARGE SCALE GENOMIC DNA]</scope>
    <source>
        <strain evidence="2 3">CC258</strain>
    </source>
</reference>
<feature type="chain" id="PRO_5047336329" description="DNRLRE domain-containing protein" evidence="1">
    <location>
        <begin position="29"/>
        <end position="1650"/>
    </location>
</feature>
<evidence type="ECO:0000313" key="2">
    <source>
        <dbReference type="EMBL" id="MDR6551726.1"/>
    </source>
</evidence>
<name>A0ABU1NW87_9BACL</name>
<keyword evidence="3" id="KW-1185">Reference proteome</keyword>
<dbReference type="NCBIfam" id="NF033679">
    <property type="entry name" value="DNRLRE_dom"/>
    <property type="match status" value="2"/>
</dbReference>
<proteinExistence type="predicted"/>
<evidence type="ECO:0000313" key="3">
    <source>
        <dbReference type="Proteomes" id="UP001267290"/>
    </source>
</evidence>
<feature type="signal peptide" evidence="1">
    <location>
        <begin position="1"/>
        <end position="28"/>
    </location>
</feature>
<gene>
    <name evidence="2" type="ORF">J2736_002915</name>
</gene>
<accession>A0ABU1NW87</accession>
<dbReference type="EMBL" id="JAVDSB010000004">
    <property type="protein sequence ID" value="MDR6551726.1"/>
    <property type="molecule type" value="Genomic_DNA"/>
</dbReference>
<sequence>MKLLFNKWLAMFLLVAILIPAYPGVSQAAVQSFFTSTSTTGSMTLKLYPTENVETGVSTLVTFGIPFTRGSVTPANLSKVRVLKAGVEIPAFVEMQTPWRHITNPSIDGASVRVARIQIHTAFSVSYPNYESITVEWGTTARTQNINAFEDPKTAWHQVATGSFSLADNVVEPDVYVVLPRDVLSSGVLNPLRMTPIDPSISDTRDDPWSMDATEHWNGFEEADYAFKNNFYTSINEDDPLVASGNLNPYKQSGTPSETWLYDRSSTMFDLYFRSGSFKALREAVRSTQFYKNQIYDNTTTPTKAIGLFKLKVTSPGSGAGGNSAMYSYNEPFAYDYWLTGENDVLNPIEWIVNAHEQNDEDTRWGPSLVTWTERHTAFRLLSNLIAYEVFGSSTYKNNVLSQSADFIWHQNGAGGVLPGSRIDGGLYHYGSQHGDGVSTDLVASSWMTVLVQQSMIRAYAFTEDTNIAGFIKRVGNFLNTTVKTDPYHMYDTYAGALAYPDYMMKYDGTTDSVSGYRGSAGNPHGGSTIEHNLNVGTGVLWAEYFNQLTGGTPNSAMTQLFADLYYGYDIGNNYWIRPAAPASGATAFRLTPWRKWAWEHKNGASMSWLANQLGVNLALPPEVSITNLSNGQVIAAPATVGIEASAKPGDAPLTKVEFFNGATKLGEKTSPPYSYSWSSVPAGTYSVSAKATDTNGKFTEAAKQIRVVDTTGLTNYKAATLSGQFKTYPLGNQTGTFTVEMDAVPLASSVDGGVGFSLGSAAGSWSNLAAVVRFGTVGKIEARDNQTYVGPGTPITYTANQPYHVRLVVNVPAKTYSAYVTPPASSEQTIATNIAFRSTPVAASLDTLNVIGDIGGLLVGNVTGGSGDITPPTVTMTSPSGGTVGGVIHLSANVADSGAVASVQFLVDGLPAGNPDTAAPYAVSYDASVLSNGNHLFTAEALDTAGNLAVASAVAAIVSGGGQADTVSPTVSITSPTTGSTATGTIALAANAADNVRVAGVTFYVDGKPVNQEDTTSPFEFAFNTSGLAPGSHAITAKARDTSNRMTTSAVVQVSVNDSIAPQVVVTAPQIGQTIYASSFHFGTVASDNIGVAGVKFYVDGNQVGSEDTVAPFKMTLTSGMISAGSHSLTATARDAAGNTTTSAPVSITFYPDTTSPTVAMTAPSGGAGLSGFTVLTASASDNYGLSSVQFLVDGQPVGQPITVAPYTMVYNTMGVLDGNRTFSAKATDLAGLVTTSTGVIAAVSNNSGGSGTVTFQQGVNGYNFTKDVSLSSQSSGTIAASKTAVDVNMYNQMQQASPYQMSGLLRFDQIAIPLGTKVSSAKVTLRMTPNVAGVTVEGRYLQNAWNYDSAQLTWNKRDTLLNWAVPGGRGDGTDFITGKSFQIPLTAGAQIKEVDLDPTVVQSWLDNPAQNQGLLLYVSNLTGTTTKFNSSENTTASYRPALSITFEPDASVPVTDTYRTGVNGYTGTKNITIRSSGGPSSYTGTEMSIYNKTDLTTGAYEIEGLLRFDGISLPVGKTVTSASVKLTINCAFCNNYSIQGYYLNSEWGATTATWANRITGTAWQTPGARGMGTDLISGKSFLITGFPASGAYVKTVELDPVVVQGWLDNPSSNHGLVLYTVEPGKIPKIYTSEHATESNRPELSITYQ</sequence>
<comment type="caution">
    <text evidence="2">The sequence shown here is derived from an EMBL/GenBank/DDBJ whole genome shotgun (WGS) entry which is preliminary data.</text>
</comment>
<dbReference type="Gene3D" id="2.60.40.10">
    <property type="entry name" value="Immunoglobulins"/>
    <property type="match status" value="5"/>
</dbReference>
<keyword evidence="1" id="KW-0732">Signal</keyword>
<evidence type="ECO:0000256" key="1">
    <source>
        <dbReference type="SAM" id="SignalP"/>
    </source>
</evidence>
<dbReference type="Proteomes" id="UP001267290">
    <property type="component" value="Unassembled WGS sequence"/>
</dbReference>
<dbReference type="Pfam" id="PF17957">
    <property type="entry name" value="Big_7"/>
    <property type="match status" value="5"/>
</dbReference>
<protein>
    <recommendedName>
        <fullName evidence="4">DNRLRE domain-containing protein</fullName>
    </recommendedName>
</protein>
<organism evidence="2 3">
    <name type="scientific">Paenibacillus qinlingensis</name>
    <dbReference type="NCBI Taxonomy" id="1837343"/>
    <lineage>
        <taxon>Bacteria</taxon>
        <taxon>Bacillati</taxon>
        <taxon>Bacillota</taxon>
        <taxon>Bacilli</taxon>
        <taxon>Bacillales</taxon>
        <taxon>Paenibacillaceae</taxon>
        <taxon>Paenibacillus</taxon>
    </lineage>
</organism>
<evidence type="ECO:0008006" key="4">
    <source>
        <dbReference type="Google" id="ProtNLM"/>
    </source>
</evidence>
<dbReference type="InterPro" id="IPR013783">
    <property type="entry name" value="Ig-like_fold"/>
</dbReference>